<name>A0A1C8HRW8_BPPP4</name>
<reference evidence="1 2" key="1">
    <citation type="journal article" date="2016" name="Appl. Environ. Microbiol.">
        <title>Genomic and Transcriptional Mapping of PaMx41, Archetype of a New Lineage of Bacteriophages Infecting Pseudomonas aeruginosa.</title>
        <authorList>
            <person name="Cruz-Plancarte I."/>
            <person name="Cazares A."/>
            <person name="Guarneros G."/>
        </authorList>
    </citation>
    <scope>NUCLEOTIDE SEQUENCE [LARGE SCALE GENOMIC DNA]</scope>
</reference>
<proteinExistence type="predicted"/>
<accession>A0A1C8HRW8</accession>
<keyword evidence="1" id="KW-0378">Hydrolase</keyword>
<dbReference type="EMBL" id="KU884563">
    <property type="protein sequence ID" value="ANA48990.1"/>
    <property type="molecule type" value="Genomic_DNA"/>
</dbReference>
<protein>
    <submittedName>
        <fullName evidence="1">Putative pyrophosphohydrolase</fullName>
    </submittedName>
</protein>
<sequence>MNYQEYIQLVKRTESIPSIIGFGEDEVRFIHAAMGLNTEAIEYQFGSSIDNSLEELGDIAWYSAILLDVLASKNIIALEIDSRSVLPLAGDILDLAKRRIFYGKAIDWEKANNLVKGILAWVEVTARGFDWPLSKVFEANIKKLEKRYPSLCFDPVDAVNRNVKNELSHLETYSKIANSPAPKQKSYEGDPLSYPRFVKILGEAKPNMESLKWGGSVFNALSQHARKNKADALAEAYKMGYIKLLATRTQELNQATLGIWQALRVWAMEAGVKTITEELVNDLFEREDLLCMCRWQ</sequence>
<evidence type="ECO:0000313" key="2">
    <source>
        <dbReference type="Proteomes" id="UP000230640"/>
    </source>
</evidence>
<organism evidence="1 2">
    <name type="scientific">Pseudomonas phage PaMx41</name>
    <dbReference type="NCBI Taxonomy" id="1815976"/>
    <lineage>
        <taxon>Viruses</taxon>
        <taxon>Duplodnaviria</taxon>
        <taxon>Heunggongvirae</taxon>
        <taxon>Uroviricota</taxon>
        <taxon>Caudoviricetes</taxon>
        <taxon>Fredfastierviridae</taxon>
        <taxon>Jamesmcgillvirus</taxon>
        <taxon>Jamesmcgillvirus PaMx41</taxon>
    </lineage>
</organism>
<dbReference type="Proteomes" id="UP000230640">
    <property type="component" value="Segment"/>
</dbReference>
<keyword evidence="2" id="KW-1185">Reference proteome</keyword>
<evidence type="ECO:0000313" key="1">
    <source>
        <dbReference type="EMBL" id="ANA48990.1"/>
    </source>
</evidence>
<gene>
    <name evidence="1" type="ORF">PaMx41_ORF27</name>
</gene>
<dbReference type="GO" id="GO:0016787">
    <property type="term" value="F:hydrolase activity"/>
    <property type="evidence" value="ECO:0007669"/>
    <property type="project" value="UniProtKB-KW"/>
</dbReference>